<dbReference type="RefSeq" id="WP_153234477.1">
    <property type="nucleotide sequence ID" value="NZ_WINI01000004.1"/>
</dbReference>
<evidence type="ECO:0000259" key="1">
    <source>
        <dbReference type="Pfam" id="PF06983"/>
    </source>
</evidence>
<dbReference type="InterPro" id="IPR029068">
    <property type="entry name" value="Glyas_Bleomycin-R_OHBP_Dase"/>
</dbReference>
<dbReference type="PANTHER" id="PTHR33990">
    <property type="entry name" value="PROTEIN YJDN-RELATED"/>
    <property type="match status" value="1"/>
</dbReference>
<organism evidence="2 3">
    <name type="scientific">Glaciimonas soli</name>
    <dbReference type="NCBI Taxonomy" id="2590999"/>
    <lineage>
        <taxon>Bacteria</taxon>
        <taxon>Pseudomonadati</taxon>
        <taxon>Pseudomonadota</taxon>
        <taxon>Betaproteobacteria</taxon>
        <taxon>Burkholderiales</taxon>
        <taxon>Oxalobacteraceae</taxon>
        <taxon>Glaciimonas</taxon>
    </lineage>
</organism>
<dbReference type="AlphaFoldDB" id="A0A843YTD3"/>
<dbReference type="Proteomes" id="UP000451565">
    <property type="component" value="Unassembled WGS sequence"/>
</dbReference>
<name>A0A843YTD3_9BURK</name>
<proteinExistence type="predicted"/>
<dbReference type="InterPro" id="IPR028973">
    <property type="entry name" value="PhnB-like"/>
</dbReference>
<feature type="domain" description="PhnB-like" evidence="1">
    <location>
        <begin position="2"/>
        <end position="130"/>
    </location>
</feature>
<protein>
    <submittedName>
        <fullName evidence="2">VOC family protein</fullName>
    </submittedName>
</protein>
<reference evidence="2 3" key="1">
    <citation type="submission" date="2019-10" db="EMBL/GenBank/DDBJ databases">
        <title>Glaciimonas soli sp. nov., a psychrophilic bacterium isolated from the forest soil of a high elevation mountain in Taiwan.</title>
        <authorList>
            <person name="Wang L.-T."/>
            <person name="Shieh W.Y."/>
        </authorList>
    </citation>
    <scope>NUCLEOTIDE SEQUENCE [LARGE SCALE GENOMIC DNA]</scope>
    <source>
        <strain evidence="2 3">GS1</strain>
    </source>
</reference>
<gene>
    <name evidence="2" type="ORF">GEV47_09220</name>
</gene>
<accession>A0A843YTD3</accession>
<dbReference type="Pfam" id="PF06983">
    <property type="entry name" value="3-dmu-9_3-mt"/>
    <property type="match status" value="1"/>
</dbReference>
<dbReference type="Gene3D" id="3.10.180.10">
    <property type="entry name" value="2,3-Dihydroxybiphenyl 1,2-Dioxygenase, domain 1"/>
    <property type="match status" value="1"/>
</dbReference>
<sequence>MKLNPYLYFNGDCKAAFTFYEKCLNGTNLVLMTHAGTPAEATTAPEWLDKIIHARLTVGDVLLMGSDAPTEHFKTPQGFSVTLGFDDPAEAERVYNALLEKGVATMPLAETFWAKKFGMLIDQFGTPWMINCENRPA</sequence>
<keyword evidence="3" id="KW-1185">Reference proteome</keyword>
<dbReference type="SUPFAM" id="SSF54593">
    <property type="entry name" value="Glyoxalase/Bleomycin resistance protein/Dihydroxybiphenyl dioxygenase"/>
    <property type="match status" value="1"/>
</dbReference>
<dbReference type="OrthoDB" id="5293819at2"/>
<dbReference type="CDD" id="cd06588">
    <property type="entry name" value="PhnB_like"/>
    <property type="match status" value="1"/>
</dbReference>
<dbReference type="EMBL" id="WINI01000004">
    <property type="protein sequence ID" value="MQR00863.1"/>
    <property type="molecule type" value="Genomic_DNA"/>
</dbReference>
<comment type="caution">
    <text evidence="2">The sequence shown here is derived from an EMBL/GenBank/DDBJ whole genome shotgun (WGS) entry which is preliminary data.</text>
</comment>
<evidence type="ECO:0000313" key="2">
    <source>
        <dbReference type="EMBL" id="MQR00863.1"/>
    </source>
</evidence>
<dbReference type="PANTHER" id="PTHR33990:SF1">
    <property type="entry name" value="PROTEIN YJDN"/>
    <property type="match status" value="1"/>
</dbReference>
<evidence type="ECO:0000313" key="3">
    <source>
        <dbReference type="Proteomes" id="UP000451565"/>
    </source>
</evidence>